<evidence type="ECO:0000256" key="10">
    <source>
        <dbReference type="ARBA" id="ARBA00022630"/>
    </source>
</evidence>
<evidence type="ECO:0000259" key="21">
    <source>
        <dbReference type="PROSITE" id="PS51387"/>
    </source>
</evidence>
<keyword evidence="15 20" id="KW-0560">Oxidoreductase</keyword>
<dbReference type="SUPFAM" id="SSF56176">
    <property type="entry name" value="FAD-binding/transporter-associated domain-like"/>
    <property type="match status" value="1"/>
</dbReference>
<dbReference type="PANTHER" id="PTHR21071">
    <property type="entry name" value="UDP-N-ACETYLENOLPYRUVOYLGLUCOSAMINE REDUCTASE"/>
    <property type="match status" value="1"/>
</dbReference>
<dbReference type="SUPFAM" id="SSF56194">
    <property type="entry name" value="Uridine diphospho-N-Acetylenolpyruvylglucosamine reductase, MurB, C-terminal domain"/>
    <property type="match status" value="1"/>
</dbReference>
<dbReference type="InterPro" id="IPR003170">
    <property type="entry name" value="MurB"/>
</dbReference>
<protein>
    <recommendedName>
        <fullName evidence="7 20">UDP-N-acetylenolpyruvoylglucosamine reductase</fullName>
        <ecNumber evidence="6 20">1.3.1.98</ecNumber>
    </recommendedName>
    <alternativeName>
        <fullName evidence="18 20">UDP-N-acetylmuramate dehydrogenase</fullName>
    </alternativeName>
</protein>
<evidence type="ECO:0000256" key="11">
    <source>
        <dbReference type="ARBA" id="ARBA00022827"/>
    </source>
</evidence>
<evidence type="ECO:0000256" key="7">
    <source>
        <dbReference type="ARBA" id="ARBA00015188"/>
    </source>
</evidence>
<keyword evidence="17 20" id="KW-0961">Cell wall biogenesis/degradation</keyword>
<comment type="similarity">
    <text evidence="5 20">Belongs to the MurB family.</text>
</comment>
<keyword evidence="13 20" id="KW-0133">Cell shape</keyword>
<dbReference type="EC" id="1.3.1.98" evidence="6 20"/>
<comment type="caution">
    <text evidence="22">The sequence shown here is derived from an EMBL/GenBank/DDBJ whole genome shotgun (WGS) entry which is preliminary data.</text>
</comment>
<name>A0ABT3T275_9GAMM</name>
<dbReference type="HAMAP" id="MF_00037">
    <property type="entry name" value="MurB"/>
    <property type="match status" value="1"/>
</dbReference>
<feature type="active site" evidence="20">
    <location>
        <position position="334"/>
    </location>
</feature>
<reference evidence="22" key="1">
    <citation type="submission" date="2019-02" db="EMBL/GenBank/DDBJ databases">
        <authorList>
            <person name="Li S.-H."/>
        </authorList>
    </citation>
    <scope>NUCLEOTIDE SEQUENCE</scope>
    <source>
        <strain evidence="22">IMCC11814</strain>
    </source>
</reference>
<keyword evidence="11 20" id="KW-0274">FAD</keyword>
<dbReference type="InterPro" id="IPR016166">
    <property type="entry name" value="FAD-bd_PCMH"/>
</dbReference>
<dbReference type="InterPro" id="IPR016169">
    <property type="entry name" value="FAD-bd_PCMH_sub2"/>
</dbReference>
<proteinExistence type="inferred from homology"/>
<evidence type="ECO:0000256" key="1">
    <source>
        <dbReference type="ARBA" id="ARBA00001974"/>
    </source>
</evidence>
<evidence type="ECO:0000256" key="8">
    <source>
        <dbReference type="ARBA" id="ARBA00022490"/>
    </source>
</evidence>
<gene>
    <name evidence="20" type="primary">murB</name>
    <name evidence="22" type="ORF">EYC82_03175</name>
</gene>
<evidence type="ECO:0000256" key="4">
    <source>
        <dbReference type="ARBA" id="ARBA00004752"/>
    </source>
</evidence>
<evidence type="ECO:0000256" key="18">
    <source>
        <dbReference type="ARBA" id="ARBA00031026"/>
    </source>
</evidence>
<keyword evidence="10 20" id="KW-0285">Flavoprotein</keyword>
<evidence type="ECO:0000256" key="9">
    <source>
        <dbReference type="ARBA" id="ARBA00022618"/>
    </source>
</evidence>
<evidence type="ECO:0000256" key="14">
    <source>
        <dbReference type="ARBA" id="ARBA00022984"/>
    </source>
</evidence>
<evidence type="ECO:0000256" key="15">
    <source>
        <dbReference type="ARBA" id="ARBA00023002"/>
    </source>
</evidence>
<keyword evidence="9 20" id="KW-0132">Cell division</keyword>
<comment type="subcellular location">
    <subcellularLocation>
        <location evidence="3 20">Cytoplasm</location>
    </subcellularLocation>
</comment>
<feature type="active site" evidence="20">
    <location>
        <position position="164"/>
    </location>
</feature>
<sequence length="342" mass="37680">MTPQQNVSLRRFNTLDLEARAAAFVTVHNEDDLLQALHWAKKRKLPVVPLGEGSNVVLAGDLEALVLHQQSKGREVLAREGNSVLLRIAAGEGWHDLVGWCLAAGYHGLENLALIPGTVGAAPVQNIGAYGVELASIIRCVHARSLVDGSLLRLDNAQCEFGYRDSVFKHRLKEAVVITAVEFELRVSPCTHTEYPSLKQYLRDHCQPKPTPRDVYEAVVSLRSARLPDPRQEPNAGSFFKNPVLSERSFEELKILAHDVPGFPQAGGAMKVPAGWLIDRCGWKGRRQKNQGVHNEHALVLVNYGNRSGADLLAFAAEIRDSVERTYGVTLEIEPTCYGQST</sequence>
<dbReference type="InterPro" id="IPR036635">
    <property type="entry name" value="MurB_C_sf"/>
</dbReference>
<evidence type="ECO:0000313" key="23">
    <source>
        <dbReference type="Proteomes" id="UP001143304"/>
    </source>
</evidence>
<comment type="catalytic activity">
    <reaction evidence="19 20">
        <text>UDP-N-acetyl-alpha-D-muramate + NADP(+) = UDP-N-acetyl-3-O-(1-carboxyvinyl)-alpha-D-glucosamine + NADPH + H(+)</text>
        <dbReference type="Rhea" id="RHEA:12248"/>
        <dbReference type="ChEBI" id="CHEBI:15378"/>
        <dbReference type="ChEBI" id="CHEBI:57783"/>
        <dbReference type="ChEBI" id="CHEBI:58349"/>
        <dbReference type="ChEBI" id="CHEBI:68483"/>
        <dbReference type="ChEBI" id="CHEBI:70757"/>
        <dbReference type="EC" id="1.3.1.98"/>
    </reaction>
</comment>
<keyword evidence="16 20" id="KW-0131">Cell cycle</keyword>
<evidence type="ECO:0000256" key="13">
    <source>
        <dbReference type="ARBA" id="ARBA00022960"/>
    </source>
</evidence>
<dbReference type="PROSITE" id="PS51387">
    <property type="entry name" value="FAD_PCMH"/>
    <property type="match status" value="1"/>
</dbReference>
<accession>A0ABT3T275</accession>
<evidence type="ECO:0000256" key="19">
    <source>
        <dbReference type="ARBA" id="ARBA00048914"/>
    </source>
</evidence>
<dbReference type="Gene3D" id="3.30.43.10">
    <property type="entry name" value="Uridine Diphospho-n-acetylenolpyruvylglucosamine Reductase, domain 2"/>
    <property type="match status" value="1"/>
</dbReference>
<keyword evidence="12 20" id="KW-0521">NADP</keyword>
<keyword evidence="14 20" id="KW-0573">Peptidoglycan synthesis</keyword>
<evidence type="ECO:0000256" key="2">
    <source>
        <dbReference type="ARBA" id="ARBA00003921"/>
    </source>
</evidence>
<dbReference type="PANTHER" id="PTHR21071:SF4">
    <property type="entry name" value="UDP-N-ACETYLENOLPYRUVOYLGLUCOSAMINE REDUCTASE"/>
    <property type="match status" value="1"/>
</dbReference>
<keyword evidence="8 20" id="KW-0963">Cytoplasm</keyword>
<dbReference type="Pfam" id="PF02873">
    <property type="entry name" value="MurB_C"/>
    <property type="match status" value="1"/>
</dbReference>
<dbReference type="Proteomes" id="UP001143304">
    <property type="component" value="Unassembled WGS sequence"/>
</dbReference>
<evidence type="ECO:0000256" key="20">
    <source>
        <dbReference type="HAMAP-Rule" id="MF_00037"/>
    </source>
</evidence>
<comment type="cofactor">
    <cofactor evidence="1 20">
        <name>FAD</name>
        <dbReference type="ChEBI" id="CHEBI:57692"/>
    </cofactor>
</comment>
<evidence type="ECO:0000256" key="5">
    <source>
        <dbReference type="ARBA" id="ARBA00010485"/>
    </source>
</evidence>
<dbReference type="InterPro" id="IPR016167">
    <property type="entry name" value="FAD-bd_PCMH_sub1"/>
</dbReference>
<comment type="pathway">
    <text evidence="4 20">Cell wall biogenesis; peptidoglycan biosynthesis.</text>
</comment>
<evidence type="ECO:0000256" key="12">
    <source>
        <dbReference type="ARBA" id="ARBA00022857"/>
    </source>
</evidence>
<dbReference type="EMBL" id="SHNO01000001">
    <property type="protein sequence ID" value="MCX2976356.1"/>
    <property type="molecule type" value="Genomic_DNA"/>
</dbReference>
<feature type="domain" description="FAD-binding PCMH-type" evidence="21">
    <location>
        <begin position="17"/>
        <end position="188"/>
    </location>
</feature>
<dbReference type="GO" id="GO:0008762">
    <property type="term" value="F:UDP-N-acetylmuramate dehydrogenase activity"/>
    <property type="evidence" value="ECO:0007669"/>
    <property type="project" value="UniProtKB-EC"/>
</dbReference>
<evidence type="ECO:0000256" key="17">
    <source>
        <dbReference type="ARBA" id="ARBA00023316"/>
    </source>
</evidence>
<dbReference type="RefSeq" id="WP_279248105.1">
    <property type="nucleotide sequence ID" value="NZ_SHNO01000001.1"/>
</dbReference>
<dbReference type="NCBIfam" id="NF010478">
    <property type="entry name" value="PRK13903.1"/>
    <property type="match status" value="1"/>
</dbReference>
<dbReference type="InterPro" id="IPR006094">
    <property type="entry name" value="Oxid_FAD_bind_N"/>
</dbReference>
<dbReference type="InterPro" id="IPR036318">
    <property type="entry name" value="FAD-bd_PCMH-like_sf"/>
</dbReference>
<organism evidence="22 23">
    <name type="scientific">Candidatus Marimicrobium litorale</name>
    <dbReference type="NCBI Taxonomy" id="2518991"/>
    <lineage>
        <taxon>Bacteria</taxon>
        <taxon>Pseudomonadati</taxon>
        <taxon>Pseudomonadota</taxon>
        <taxon>Gammaproteobacteria</taxon>
        <taxon>Cellvibrionales</taxon>
        <taxon>Halieaceae</taxon>
        <taxon>Marimicrobium</taxon>
    </lineage>
</organism>
<evidence type="ECO:0000313" key="22">
    <source>
        <dbReference type="EMBL" id="MCX2976356.1"/>
    </source>
</evidence>
<dbReference type="InterPro" id="IPR011601">
    <property type="entry name" value="MurB_C"/>
</dbReference>
<dbReference type="Pfam" id="PF01565">
    <property type="entry name" value="FAD_binding_4"/>
    <property type="match status" value="1"/>
</dbReference>
<evidence type="ECO:0000256" key="6">
    <source>
        <dbReference type="ARBA" id="ARBA00012518"/>
    </source>
</evidence>
<evidence type="ECO:0000256" key="3">
    <source>
        <dbReference type="ARBA" id="ARBA00004496"/>
    </source>
</evidence>
<dbReference type="Gene3D" id="3.30.465.10">
    <property type="match status" value="1"/>
</dbReference>
<feature type="active site" description="Proton donor" evidence="20">
    <location>
        <position position="238"/>
    </location>
</feature>
<keyword evidence="23" id="KW-1185">Reference proteome</keyword>
<dbReference type="Gene3D" id="3.90.78.10">
    <property type="entry name" value="UDP-N-acetylenolpyruvoylglucosamine reductase, C-terminal domain"/>
    <property type="match status" value="1"/>
</dbReference>
<dbReference type="NCBIfam" id="TIGR00179">
    <property type="entry name" value="murB"/>
    <property type="match status" value="1"/>
</dbReference>
<dbReference type="NCBIfam" id="NF000755">
    <property type="entry name" value="PRK00046.1"/>
    <property type="match status" value="1"/>
</dbReference>
<evidence type="ECO:0000256" key="16">
    <source>
        <dbReference type="ARBA" id="ARBA00023306"/>
    </source>
</evidence>
<comment type="function">
    <text evidence="2 20">Cell wall formation.</text>
</comment>